<dbReference type="AlphaFoldDB" id="A0A261FB40"/>
<dbReference type="Gene3D" id="3.40.630.30">
    <property type="match status" value="1"/>
</dbReference>
<name>A0A261FB40_9BIFI</name>
<dbReference type="RefSeq" id="WP_158520497.1">
    <property type="nucleotide sequence ID" value="NZ_JACBYZ010000001.1"/>
</dbReference>
<dbReference type="SUPFAM" id="SSF55729">
    <property type="entry name" value="Acyl-CoA N-acyltransferases (Nat)"/>
    <property type="match status" value="1"/>
</dbReference>
<gene>
    <name evidence="4" type="ORF">AEAE_0847</name>
</gene>
<dbReference type="EMBL" id="MWWU01000002">
    <property type="protein sequence ID" value="OZG56359.1"/>
    <property type="molecule type" value="Genomic_DNA"/>
</dbReference>
<dbReference type="InterPro" id="IPR016181">
    <property type="entry name" value="Acyl_CoA_acyltransferase"/>
</dbReference>
<dbReference type="InterPro" id="IPR000182">
    <property type="entry name" value="GNAT_dom"/>
</dbReference>
<organism evidence="4 5">
    <name type="scientific">Aeriscardovia aeriphila</name>
    <dbReference type="NCBI Taxonomy" id="218139"/>
    <lineage>
        <taxon>Bacteria</taxon>
        <taxon>Bacillati</taxon>
        <taxon>Actinomycetota</taxon>
        <taxon>Actinomycetes</taxon>
        <taxon>Bifidobacteriales</taxon>
        <taxon>Bifidobacteriaceae</taxon>
        <taxon>Aeriscardovia</taxon>
    </lineage>
</organism>
<feature type="domain" description="N-acetyltransferase" evidence="3">
    <location>
        <begin position="23"/>
        <end position="193"/>
    </location>
</feature>
<evidence type="ECO:0000313" key="5">
    <source>
        <dbReference type="Proteomes" id="UP000228976"/>
    </source>
</evidence>
<reference evidence="4 5" key="1">
    <citation type="journal article" date="2017" name="BMC Genomics">
        <title>Comparative genomic and phylogenomic analyses of the Bifidobacteriaceae family.</title>
        <authorList>
            <person name="Lugli G.A."/>
            <person name="Milani C."/>
            <person name="Turroni F."/>
            <person name="Duranti S."/>
            <person name="Mancabelli L."/>
            <person name="Mangifesta M."/>
            <person name="Ferrario C."/>
            <person name="Modesto M."/>
            <person name="Mattarelli P."/>
            <person name="Jiri K."/>
            <person name="van Sinderen D."/>
            <person name="Ventura M."/>
        </authorList>
    </citation>
    <scope>NUCLEOTIDE SEQUENCE [LARGE SCALE GENOMIC DNA]</scope>
    <source>
        <strain evidence="4 5">LMG 21773</strain>
    </source>
</reference>
<proteinExistence type="predicted"/>
<dbReference type="InterPro" id="IPR050832">
    <property type="entry name" value="Bact_Acetyltransf"/>
</dbReference>
<keyword evidence="2" id="KW-0012">Acyltransferase</keyword>
<evidence type="ECO:0000256" key="2">
    <source>
        <dbReference type="ARBA" id="ARBA00023315"/>
    </source>
</evidence>
<keyword evidence="1 4" id="KW-0808">Transferase</keyword>
<dbReference type="OrthoDB" id="9796381at2"/>
<dbReference type="Proteomes" id="UP000228976">
    <property type="component" value="Unassembled WGS sequence"/>
</dbReference>
<keyword evidence="5" id="KW-1185">Reference proteome</keyword>
<evidence type="ECO:0000313" key="4">
    <source>
        <dbReference type="EMBL" id="OZG56359.1"/>
    </source>
</evidence>
<protein>
    <submittedName>
        <fullName evidence="4">Acetyltransferase</fullName>
    </submittedName>
</protein>
<evidence type="ECO:0000256" key="1">
    <source>
        <dbReference type="ARBA" id="ARBA00022679"/>
    </source>
</evidence>
<dbReference type="GO" id="GO:0016747">
    <property type="term" value="F:acyltransferase activity, transferring groups other than amino-acyl groups"/>
    <property type="evidence" value="ECO:0007669"/>
    <property type="project" value="InterPro"/>
</dbReference>
<sequence>MAENTAATSATSNTAPTSSQGEFYLRRATADDLDAVMEIIEQARAVLARDGIPQWQAGRPNRGEIAQSIAKKVTYVYMSPDGRVAGTASLVPGPDPNYNKLYAGKWIEPDEEYVVIHRVAANADFKGMHMGSRLLDALIEKARKLGYPQVRIDTHDLNGRMRHLISKAGFTYVGKILIHGDSYNSRRAYQLLL</sequence>
<dbReference type="PANTHER" id="PTHR43877:SF2">
    <property type="entry name" value="AMINOALKYLPHOSPHONATE N-ACETYLTRANSFERASE-RELATED"/>
    <property type="match status" value="1"/>
</dbReference>
<dbReference type="PANTHER" id="PTHR43877">
    <property type="entry name" value="AMINOALKYLPHOSPHONATE N-ACETYLTRANSFERASE-RELATED-RELATED"/>
    <property type="match status" value="1"/>
</dbReference>
<accession>A0A261FB40</accession>
<dbReference type="PROSITE" id="PS51186">
    <property type="entry name" value="GNAT"/>
    <property type="match status" value="1"/>
</dbReference>
<comment type="caution">
    <text evidence="4">The sequence shown here is derived from an EMBL/GenBank/DDBJ whole genome shotgun (WGS) entry which is preliminary data.</text>
</comment>
<dbReference type="Pfam" id="PF00583">
    <property type="entry name" value="Acetyltransf_1"/>
    <property type="match status" value="1"/>
</dbReference>
<dbReference type="CDD" id="cd04301">
    <property type="entry name" value="NAT_SF"/>
    <property type="match status" value="1"/>
</dbReference>
<evidence type="ECO:0000259" key="3">
    <source>
        <dbReference type="PROSITE" id="PS51186"/>
    </source>
</evidence>